<dbReference type="PANTHER" id="PTHR43065:SF42">
    <property type="entry name" value="TWO-COMPONENT SENSOR PPRA"/>
    <property type="match status" value="1"/>
</dbReference>
<feature type="domain" description="Histidine kinase" evidence="8">
    <location>
        <begin position="419"/>
        <end position="665"/>
    </location>
</feature>
<dbReference type="InterPro" id="IPR036097">
    <property type="entry name" value="HisK_dim/P_sf"/>
</dbReference>
<dbReference type="InterPro" id="IPR003594">
    <property type="entry name" value="HATPase_dom"/>
</dbReference>
<evidence type="ECO:0000256" key="3">
    <source>
        <dbReference type="ARBA" id="ARBA00012438"/>
    </source>
</evidence>
<keyword evidence="7" id="KW-0472">Membrane</keyword>
<reference evidence="11" key="1">
    <citation type="journal article" date="2019" name="Int. J. Syst. Evol. Microbiol.">
        <title>The Global Catalogue of Microorganisms (GCM) 10K type strain sequencing project: providing services to taxonomists for standard genome sequencing and annotation.</title>
        <authorList>
            <consortium name="The Broad Institute Genomics Platform"/>
            <consortium name="The Broad Institute Genome Sequencing Center for Infectious Disease"/>
            <person name="Wu L."/>
            <person name="Ma J."/>
        </authorList>
    </citation>
    <scope>NUCLEOTIDE SEQUENCE [LARGE SCALE GENOMIC DNA]</scope>
    <source>
        <strain evidence="11">JCM 17551</strain>
    </source>
</reference>
<dbReference type="SMART" id="SM00387">
    <property type="entry name" value="HATPase_c"/>
    <property type="match status" value="1"/>
</dbReference>
<protein>
    <recommendedName>
        <fullName evidence="3">histidine kinase</fullName>
        <ecNumber evidence="3">2.7.13.3</ecNumber>
    </recommendedName>
</protein>
<name>A0ABP7MWC1_9GAMM</name>
<keyword evidence="6" id="KW-0418">Kinase</keyword>
<dbReference type="Gene3D" id="1.10.287.130">
    <property type="match status" value="1"/>
</dbReference>
<accession>A0ABP7MWC1</accession>
<dbReference type="CDD" id="cd06225">
    <property type="entry name" value="HAMP"/>
    <property type="match status" value="1"/>
</dbReference>
<evidence type="ECO:0000256" key="2">
    <source>
        <dbReference type="ARBA" id="ARBA00004370"/>
    </source>
</evidence>
<comment type="subcellular location">
    <subcellularLocation>
        <location evidence="2">Membrane</location>
    </subcellularLocation>
</comment>
<dbReference type="Gene3D" id="3.30.565.10">
    <property type="entry name" value="Histidine kinase-like ATPase, C-terminal domain"/>
    <property type="match status" value="1"/>
</dbReference>
<evidence type="ECO:0000256" key="6">
    <source>
        <dbReference type="ARBA" id="ARBA00022777"/>
    </source>
</evidence>
<dbReference type="Gene3D" id="3.30.450.20">
    <property type="entry name" value="PAS domain"/>
    <property type="match status" value="1"/>
</dbReference>
<evidence type="ECO:0000256" key="5">
    <source>
        <dbReference type="ARBA" id="ARBA00022679"/>
    </source>
</evidence>
<keyword evidence="4" id="KW-0597">Phosphoprotein</keyword>
<dbReference type="InterPro" id="IPR004358">
    <property type="entry name" value="Sig_transdc_His_kin-like_C"/>
</dbReference>
<dbReference type="PRINTS" id="PR00344">
    <property type="entry name" value="BCTRLSENSOR"/>
</dbReference>
<dbReference type="CDD" id="cd00082">
    <property type="entry name" value="HisKA"/>
    <property type="match status" value="1"/>
</dbReference>
<feature type="domain" description="HAMP" evidence="9">
    <location>
        <begin position="185"/>
        <end position="238"/>
    </location>
</feature>
<comment type="caution">
    <text evidence="10">The sequence shown here is derived from an EMBL/GenBank/DDBJ whole genome shotgun (WGS) entry which is preliminary data.</text>
</comment>
<gene>
    <name evidence="10" type="ORF">GCM10022277_30340</name>
</gene>
<keyword evidence="10" id="KW-0067">ATP-binding</keyword>
<dbReference type="SMART" id="SM00388">
    <property type="entry name" value="HisKA"/>
    <property type="match status" value="1"/>
</dbReference>
<dbReference type="RefSeq" id="WP_344799414.1">
    <property type="nucleotide sequence ID" value="NZ_BAABBN010000007.1"/>
</dbReference>
<proteinExistence type="predicted"/>
<dbReference type="Pfam" id="PF02518">
    <property type="entry name" value="HATPase_c"/>
    <property type="match status" value="1"/>
</dbReference>
<evidence type="ECO:0000259" key="9">
    <source>
        <dbReference type="PROSITE" id="PS50885"/>
    </source>
</evidence>
<keyword evidence="11" id="KW-1185">Reference proteome</keyword>
<feature type="transmembrane region" description="Helical" evidence="7">
    <location>
        <begin position="161"/>
        <end position="179"/>
    </location>
</feature>
<dbReference type="InterPro" id="IPR003661">
    <property type="entry name" value="HisK_dim/P_dom"/>
</dbReference>
<feature type="transmembrane region" description="Helical" evidence="7">
    <location>
        <begin position="20"/>
        <end position="44"/>
    </location>
</feature>
<keyword evidence="10" id="KW-0547">Nucleotide-binding</keyword>
<dbReference type="EMBL" id="BAABBN010000007">
    <property type="protein sequence ID" value="GAA3931443.1"/>
    <property type="molecule type" value="Genomic_DNA"/>
</dbReference>
<dbReference type="SUPFAM" id="SSF55874">
    <property type="entry name" value="ATPase domain of HSP90 chaperone/DNA topoisomerase II/histidine kinase"/>
    <property type="match status" value="1"/>
</dbReference>
<dbReference type="SUPFAM" id="SSF55785">
    <property type="entry name" value="PYP-like sensor domain (PAS domain)"/>
    <property type="match status" value="1"/>
</dbReference>
<evidence type="ECO:0000256" key="1">
    <source>
        <dbReference type="ARBA" id="ARBA00000085"/>
    </source>
</evidence>
<dbReference type="InterPro" id="IPR036890">
    <property type="entry name" value="HATPase_C_sf"/>
</dbReference>
<keyword evidence="7" id="KW-1133">Transmembrane helix</keyword>
<evidence type="ECO:0000256" key="7">
    <source>
        <dbReference type="SAM" id="Phobius"/>
    </source>
</evidence>
<comment type="catalytic activity">
    <reaction evidence="1">
        <text>ATP + protein L-histidine = ADP + protein N-phospho-L-histidine.</text>
        <dbReference type="EC" id="2.7.13.3"/>
    </reaction>
</comment>
<dbReference type="PROSITE" id="PS50885">
    <property type="entry name" value="HAMP"/>
    <property type="match status" value="1"/>
</dbReference>
<dbReference type="InterPro" id="IPR003660">
    <property type="entry name" value="HAMP_dom"/>
</dbReference>
<evidence type="ECO:0000256" key="4">
    <source>
        <dbReference type="ARBA" id="ARBA00022553"/>
    </source>
</evidence>
<dbReference type="Gene3D" id="6.10.340.10">
    <property type="match status" value="1"/>
</dbReference>
<sequence>MSNRLKSYFSHRTISQKLLFMLIVTGIVTATLCTLIAASIWRFVIHSQIEPDYTHNLKVISELSQNIDELNKQLPTLLAVDSHAIDTKLIATFDEQGNLLDQLSLNNLPLPAKQLHELYAYYLKQGRFSPEVVSLKLKNGTPYTLLVLYKYKTEVLFNSKFLLMLISLFLAAILLIRIIQMQSRRWLIDPVLHLKAVTHQVSSYQNYNVRANKVFFDEIGNLVDAFNTMLSQIQARDHLLTDARDKANRSQKKAEVSTNEIKKTNIRLEEEARVRSAMERKLLEFQDFLNGIINSMPSIMIALTPKYRITLWNQQAEKLTSISAGQAINHRIDDAFPFMLFYLDLVHQASKTGQVQTVSQAEIKISGITRFYSIMIYPLKGRGQQDVVIKLDDITDQKHLQELVVQSEKMMSLGGLAAGMAHEINNPLGGILQNVQNLTRRLSAGLPKNQQIADDLGLSMTTIEEYLKAREIPSLIENITHAGHRAVDIVTNMLQFSRNAAPELEQCDLNELTRQALQIARTETTFHELQAESGLIISELYDPELPTIPCIPSEIEQVIINLLKNAAQALSEYGCPSGTPEIKLNVQQQETYAVIEVIDNGIGMDDDTRRRVFEPFFTTKDVGKGTGLGLSVSYFIISSHHHGILDVQSEPGKGAHFSIRLPIRPLRLQLD</sequence>
<dbReference type="InterPro" id="IPR005467">
    <property type="entry name" value="His_kinase_dom"/>
</dbReference>
<evidence type="ECO:0000259" key="8">
    <source>
        <dbReference type="PROSITE" id="PS50109"/>
    </source>
</evidence>
<organism evidence="10 11">
    <name type="scientific">Litoribacillus peritrichatus</name>
    <dbReference type="NCBI Taxonomy" id="718191"/>
    <lineage>
        <taxon>Bacteria</taxon>
        <taxon>Pseudomonadati</taxon>
        <taxon>Pseudomonadota</taxon>
        <taxon>Gammaproteobacteria</taxon>
        <taxon>Oceanospirillales</taxon>
        <taxon>Oceanospirillaceae</taxon>
        <taxon>Litoribacillus</taxon>
    </lineage>
</organism>
<evidence type="ECO:0000313" key="10">
    <source>
        <dbReference type="EMBL" id="GAA3931443.1"/>
    </source>
</evidence>
<dbReference type="Pfam" id="PF00512">
    <property type="entry name" value="HisKA"/>
    <property type="match status" value="1"/>
</dbReference>
<dbReference type="PANTHER" id="PTHR43065">
    <property type="entry name" value="SENSOR HISTIDINE KINASE"/>
    <property type="match status" value="1"/>
</dbReference>
<dbReference type="SUPFAM" id="SSF47384">
    <property type="entry name" value="Homodimeric domain of signal transducing histidine kinase"/>
    <property type="match status" value="1"/>
</dbReference>
<evidence type="ECO:0000313" key="11">
    <source>
        <dbReference type="Proteomes" id="UP001501565"/>
    </source>
</evidence>
<keyword evidence="7" id="KW-0812">Transmembrane</keyword>
<dbReference type="InterPro" id="IPR035965">
    <property type="entry name" value="PAS-like_dom_sf"/>
</dbReference>
<dbReference type="Proteomes" id="UP001501565">
    <property type="component" value="Unassembled WGS sequence"/>
</dbReference>
<dbReference type="PROSITE" id="PS50109">
    <property type="entry name" value="HIS_KIN"/>
    <property type="match status" value="1"/>
</dbReference>
<dbReference type="EC" id="2.7.13.3" evidence="3"/>
<dbReference type="GO" id="GO:0005524">
    <property type="term" value="F:ATP binding"/>
    <property type="evidence" value="ECO:0007669"/>
    <property type="project" value="UniProtKB-KW"/>
</dbReference>
<keyword evidence="5" id="KW-0808">Transferase</keyword>